<dbReference type="RefSeq" id="XP_022250282.1">
    <property type="nucleotide sequence ID" value="XM_022394574.1"/>
</dbReference>
<proteinExistence type="predicted"/>
<sequence>MTFFGCFSSWGKCCIYPSFPETVTVLASIQLPSWKGKIRKVAEYSDGDDDIFIDAHINSTDDKQNYVCSRNVGVGAHFYKILHEAPAEPKFGLLFCNDRFFFKPHQYFLAFDVFNNLHHRKNKRIRTENVQMNHSGRMQYNTPVMNFLAKSFPRSCYLFACAVPGIVGTPVDWLAPIEAEEYPGFSGVFLPDIPGVNVYPFTVTEHNQFLASLNKRSKHKVQKMEISQVTGIPNDAEVKCLLLFFMEVLEQDCPIQTLVEHYLVKQEKNIALGGAIVHELGFPFRVGNESRAIGGGVAFSGENVQAASVIIEKHVKTIKELEIKLKKLKECNIPGKKCLGFMFACCGRGALFYQKSNVEATAFHKVFPNVPLFGVFGNGELGINYLPKQTKEKTKVNSTIKGISGRTWLHAYTTVFVLLSFEN</sequence>
<protein>
    <submittedName>
        <fullName evidence="3">F-box only protein 22-like isoform X2</fullName>
    </submittedName>
</protein>
<dbReference type="InterPro" id="IPR019494">
    <property type="entry name" value="FIST_C"/>
</dbReference>
<accession>A0ABM1T326</accession>
<dbReference type="GeneID" id="106466543"/>
<dbReference type="PANTHER" id="PTHR14939:SF5">
    <property type="entry name" value="F-BOX ONLY PROTEIN 22"/>
    <property type="match status" value="1"/>
</dbReference>
<reference evidence="3" key="1">
    <citation type="submission" date="2025-08" db="UniProtKB">
        <authorList>
            <consortium name="RefSeq"/>
        </authorList>
    </citation>
    <scope>IDENTIFICATION</scope>
    <source>
        <tissue evidence="3">Muscle</tissue>
    </source>
</reference>
<evidence type="ECO:0000313" key="2">
    <source>
        <dbReference type="Proteomes" id="UP000694941"/>
    </source>
</evidence>
<evidence type="ECO:0000313" key="3">
    <source>
        <dbReference type="RefSeq" id="XP_022250282.1"/>
    </source>
</evidence>
<dbReference type="Pfam" id="PF10442">
    <property type="entry name" value="FIST_C"/>
    <property type="match status" value="1"/>
</dbReference>
<dbReference type="Proteomes" id="UP000694941">
    <property type="component" value="Unplaced"/>
</dbReference>
<gene>
    <name evidence="3" type="primary">LOC106466543</name>
</gene>
<organism evidence="2 3">
    <name type="scientific">Limulus polyphemus</name>
    <name type="common">Atlantic horseshoe crab</name>
    <dbReference type="NCBI Taxonomy" id="6850"/>
    <lineage>
        <taxon>Eukaryota</taxon>
        <taxon>Metazoa</taxon>
        <taxon>Ecdysozoa</taxon>
        <taxon>Arthropoda</taxon>
        <taxon>Chelicerata</taxon>
        <taxon>Merostomata</taxon>
        <taxon>Xiphosura</taxon>
        <taxon>Limulidae</taxon>
        <taxon>Limulus</taxon>
    </lineage>
</organism>
<feature type="domain" description="FIST C-domain" evidence="1">
    <location>
        <begin position="296"/>
        <end position="382"/>
    </location>
</feature>
<dbReference type="PANTHER" id="PTHR14939">
    <property type="entry name" value="F-BOX ONLY PROTEIN 22"/>
    <property type="match status" value="1"/>
</dbReference>
<name>A0ABM1T326_LIMPO</name>
<evidence type="ECO:0000259" key="1">
    <source>
        <dbReference type="Pfam" id="PF10442"/>
    </source>
</evidence>
<keyword evidence="2" id="KW-1185">Reference proteome</keyword>